<dbReference type="Pfam" id="PF00395">
    <property type="entry name" value="SLH"/>
    <property type="match status" value="2"/>
</dbReference>
<dbReference type="AlphaFoldDB" id="A0A9D1ITA2"/>
<sequence length="378" mass="40979">MKKLFSLFLCLTLVLTMPVLAAEGDTAETTAPEVETVTVSLRIEGISENLATWKNTQVLGTAGELTVADVVRTLVGEEHYVETEGPYGTYFTSIYGEEEGMGAYGGWNYCVNGQSPSVSMGQYVLEGGEDIVVYYGDLNTLYPTVSIVDGILTLTASSWQEGENGEWAQVESPIADVTVYWDGEEIGETDDEGAIILPQEQPGSYSLQIRKDGEAIEGTENRFMPAVVRLAADTVVEVDEAPVFTDLPRDHRAYDAVMALYEAGIVGGKEDGIFGTDDVLTRAEAVVMLYRLAGSPVTTEPAAQALNRNAWYYDAANWAISLNIFQREGAFEPDAEVTGGELASYIAIYSEEAVTPPRDLMHQAITRGDAAIMLAELL</sequence>
<evidence type="ECO:0000256" key="2">
    <source>
        <dbReference type="SAM" id="SignalP"/>
    </source>
</evidence>
<proteinExistence type="predicted"/>
<accession>A0A9D1ITA2</accession>
<evidence type="ECO:0000313" key="4">
    <source>
        <dbReference type="EMBL" id="HIU43163.1"/>
    </source>
</evidence>
<feature type="chain" id="PRO_5039062468" evidence="2">
    <location>
        <begin position="22"/>
        <end position="378"/>
    </location>
</feature>
<keyword evidence="2" id="KW-0732">Signal</keyword>
<comment type="caution">
    <text evidence="4">The sequence shown here is derived from an EMBL/GenBank/DDBJ whole genome shotgun (WGS) entry which is preliminary data.</text>
</comment>
<dbReference type="InterPro" id="IPR027954">
    <property type="entry name" value="Transcobalamin-like_C"/>
</dbReference>
<dbReference type="Gene3D" id="2.170.130.30">
    <property type="match status" value="1"/>
</dbReference>
<protein>
    <submittedName>
        <fullName evidence="4">S-layer homology domain-containing protein</fullName>
    </submittedName>
</protein>
<dbReference type="InterPro" id="IPR001119">
    <property type="entry name" value="SLH_dom"/>
</dbReference>
<evidence type="ECO:0000259" key="3">
    <source>
        <dbReference type="PROSITE" id="PS51272"/>
    </source>
</evidence>
<feature type="domain" description="SLH" evidence="3">
    <location>
        <begin position="240"/>
        <end position="303"/>
    </location>
</feature>
<evidence type="ECO:0000256" key="1">
    <source>
        <dbReference type="ARBA" id="ARBA00022737"/>
    </source>
</evidence>
<dbReference type="Pfam" id="PF14478">
    <property type="entry name" value="DUF4430"/>
    <property type="match status" value="1"/>
</dbReference>
<keyword evidence="1" id="KW-0677">Repeat</keyword>
<dbReference type="EMBL" id="DVMR01000028">
    <property type="protein sequence ID" value="HIU43163.1"/>
    <property type="molecule type" value="Genomic_DNA"/>
</dbReference>
<feature type="signal peptide" evidence="2">
    <location>
        <begin position="1"/>
        <end position="21"/>
    </location>
</feature>
<organism evidence="4 5">
    <name type="scientific">Candidatus Ventrousia excrementavium</name>
    <dbReference type="NCBI Taxonomy" id="2840961"/>
    <lineage>
        <taxon>Bacteria</taxon>
        <taxon>Bacillati</taxon>
        <taxon>Bacillota</taxon>
        <taxon>Clostridia</taxon>
        <taxon>Eubacteriales</taxon>
        <taxon>Clostridiaceae</taxon>
        <taxon>Clostridiaceae incertae sedis</taxon>
        <taxon>Candidatus Ventrousia</taxon>
    </lineage>
</organism>
<gene>
    <name evidence="4" type="ORF">IAB67_02570</name>
</gene>
<reference evidence="4" key="1">
    <citation type="submission" date="2020-10" db="EMBL/GenBank/DDBJ databases">
        <authorList>
            <person name="Gilroy R."/>
        </authorList>
    </citation>
    <scope>NUCLEOTIDE SEQUENCE</scope>
    <source>
        <strain evidence="4">CHK191-8634</strain>
    </source>
</reference>
<dbReference type="Proteomes" id="UP000824073">
    <property type="component" value="Unassembled WGS sequence"/>
</dbReference>
<name>A0A9D1ITA2_9CLOT</name>
<reference evidence="4" key="2">
    <citation type="journal article" date="2021" name="PeerJ">
        <title>Extensive microbial diversity within the chicken gut microbiome revealed by metagenomics and culture.</title>
        <authorList>
            <person name="Gilroy R."/>
            <person name="Ravi A."/>
            <person name="Getino M."/>
            <person name="Pursley I."/>
            <person name="Horton D.L."/>
            <person name="Alikhan N.F."/>
            <person name="Baker D."/>
            <person name="Gharbi K."/>
            <person name="Hall N."/>
            <person name="Watson M."/>
            <person name="Adriaenssens E.M."/>
            <person name="Foster-Nyarko E."/>
            <person name="Jarju S."/>
            <person name="Secka A."/>
            <person name="Antonio M."/>
            <person name="Oren A."/>
            <person name="Chaudhuri R.R."/>
            <person name="La Ragione R."/>
            <person name="Hildebrand F."/>
            <person name="Pallen M.J."/>
        </authorList>
    </citation>
    <scope>NUCLEOTIDE SEQUENCE</scope>
    <source>
        <strain evidence="4">CHK191-8634</strain>
    </source>
</reference>
<evidence type="ECO:0000313" key="5">
    <source>
        <dbReference type="Proteomes" id="UP000824073"/>
    </source>
</evidence>
<dbReference type="PROSITE" id="PS51272">
    <property type="entry name" value="SLH"/>
    <property type="match status" value="1"/>
</dbReference>